<dbReference type="GO" id="GO:0051537">
    <property type="term" value="F:2 iron, 2 sulfur cluster binding"/>
    <property type="evidence" value="ECO:0007669"/>
    <property type="project" value="UniProtKB-KW"/>
</dbReference>
<dbReference type="STRING" id="80876.SAMN05421779_102297"/>
<dbReference type="Pfam" id="PF00355">
    <property type="entry name" value="Rieske"/>
    <property type="match status" value="1"/>
</dbReference>
<keyword evidence="4" id="KW-0411">Iron-sulfur</keyword>
<dbReference type="InterPro" id="IPR036922">
    <property type="entry name" value="Rieske_2Fe-2S_sf"/>
</dbReference>
<organism evidence="6 7">
    <name type="scientific">Insolitispirillum peregrinum</name>
    <dbReference type="NCBI Taxonomy" id="80876"/>
    <lineage>
        <taxon>Bacteria</taxon>
        <taxon>Pseudomonadati</taxon>
        <taxon>Pseudomonadota</taxon>
        <taxon>Alphaproteobacteria</taxon>
        <taxon>Rhodospirillales</taxon>
        <taxon>Novispirillaceae</taxon>
        <taxon>Insolitispirillum</taxon>
    </lineage>
</organism>
<dbReference type="GO" id="GO:0051213">
    <property type="term" value="F:dioxygenase activity"/>
    <property type="evidence" value="ECO:0007669"/>
    <property type="project" value="UniProtKB-KW"/>
</dbReference>
<dbReference type="AlphaFoldDB" id="A0A1N7JHZ6"/>
<reference evidence="6 7" key="1">
    <citation type="submission" date="2017-01" db="EMBL/GenBank/DDBJ databases">
        <authorList>
            <person name="Mah S.A."/>
            <person name="Swanson W.J."/>
            <person name="Moy G.W."/>
            <person name="Vacquier V.D."/>
        </authorList>
    </citation>
    <scope>NUCLEOTIDE SEQUENCE [LARGE SCALE GENOMIC DNA]</scope>
    <source>
        <strain evidence="6 7">DSM 11589</strain>
    </source>
</reference>
<accession>A0A1N7JHZ6</accession>
<dbReference type="CDD" id="cd03467">
    <property type="entry name" value="Rieske"/>
    <property type="match status" value="1"/>
</dbReference>
<dbReference type="InterPro" id="IPR017941">
    <property type="entry name" value="Rieske_2Fe-2S"/>
</dbReference>
<keyword evidence="2" id="KW-0479">Metal-binding</keyword>
<proteinExistence type="predicted"/>
<keyword evidence="6" id="KW-0560">Oxidoreductase</keyword>
<evidence type="ECO:0000313" key="6">
    <source>
        <dbReference type="EMBL" id="SIS48992.1"/>
    </source>
</evidence>
<keyword evidence="3" id="KW-0408">Iron</keyword>
<evidence type="ECO:0000256" key="2">
    <source>
        <dbReference type="ARBA" id="ARBA00022723"/>
    </source>
</evidence>
<dbReference type="PANTHER" id="PTHR40261">
    <property type="match status" value="1"/>
</dbReference>
<dbReference type="EMBL" id="FTOA01000002">
    <property type="protein sequence ID" value="SIS48992.1"/>
    <property type="molecule type" value="Genomic_DNA"/>
</dbReference>
<name>A0A1N7JHZ6_9PROT</name>
<dbReference type="RefSeq" id="WP_076399182.1">
    <property type="nucleotide sequence ID" value="NZ_FTOA01000002.1"/>
</dbReference>
<keyword evidence="1" id="KW-0001">2Fe-2S</keyword>
<evidence type="ECO:0000313" key="7">
    <source>
        <dbReference type="Proteomes" id="UP000185678"/>
    </source>
</evidence>
<keyword evidence="6" id="KW-0223">Dioxygenase</keyword>
<dbReference type="SUPFAM" id="SSF50022">
    <property type="entry name" value="ISP domain"/>
    <property type="match status" value="1"/>
</dbReference>
<evidence type="ECO:0000259" key="5">
    <source>
        <dbReference type="PROSITE" id="PS51296"/>
    </source>
</evidence>
<evidence type="ECO:0000256" key="3">
    <source>
        <dbReference type="ARBA" id="ARBA00023004"/>
    </source>
</evidence>
<feature type="domain" description="Rieske" evidence="5">
    <location>
        <begin position="3"/>
        <end position="109"/>
    </location>
</feature>
<keyword evidence="7" id="KW-1185">Reference proteome</keyword>
<dbReference type="PROSITE" id="PS51296">
    <property type="entry name" value="RIESKE"/>
    <property type="match status" value="1"/>
</dbReference>
<sequence>MPHPLLPSAELPEGIAREIPLPGSAGDPQSLIVLRHQGQVRAYRNLCPHLRVPLNWQPEGFWNPERTALMCAMHKALFNPVSGECTHGPCFGRFLESVAIHEQNGIINLDA</sequence>
<dbReference type="Gene3D" id="2.102.10.10">
    <property type="entry name" value="Rieske [2Fe-2S] iron-sulphur domain"/>
    <property type="match status" value="1"/>
</dbReference>
<gene>
    <name evidence="6" type="ORF">SAMN05421779_102297</name>
</gene>
<dbReference type="OrthoDB" id="9800776at2"/>
<protein>
    <submittedName>
        <fullName evidence="6">Ferredoxin subunit of nitrite reductase or a ring-hydroxylating dioxygenase</fullName>
    </submittedName>
</protein>
<dbReference type="GO" id="GO:0046872">
    <property type="term" value="F:metal ion binding"/>
    <property type="evidence" value="ECO:0007669"/>
    <property type="project" value="UniProtKB-KW"/>
</dbReference>
<dbReference type="Proteomes" id="UP000185678">
    <property type="component" value="Unassembled WGS sequence"/>
</dbReference>
<evidence type="ECO:0000256" key="1">
    <source>
        <dbReference type="ARBA" id="ARBA00022714"/>
    </source>
</evidence>
<evidence type="ECO:0000256" key="4">
    <source>
        <dbReference type="ARBA" id="ARBA00023014"/>
    </source>
</evidence>
<dbReference type="PANTHER" id="PTHR40261:SF1">
    <property type="entry name" value="RIESKE DOMAIN-CONTAINING PROTEIN"/>
    <property type="match status" value="1"/>
</dbReference>